<dbReference type="Pfam" id="PF04422">
    <property type="entry name" value="FrhB_FdhB_N"/>
    <property type="match status" value="1"/>
</dbReference>
<dbReference type="Gene3D" id="3.10.450.750">
    <property type="match status" value="1"/>
</dbReference>
<dbReference type="GO" id="GO:0052592">
    <property type="term" value="F:oxidoreductase activity, acting on CH or CH2 groups, with an iron-sulfur protein as acceptor"/>
    <property type="evidence" value="ECO:0007669"/>
    <property type="project" value="TreeGrafter"/>
</dbReference>
<proteinExistence type="predicted"/>
<keyword evidence="4" id="KW-0408">Iron</keyword>
<dbReference type="InterPro" id="IPR007525">
    <property type="entry name" value="FrhB_FdhB_C"/>
</dbReference>
<dbReference type="EC" id="1.12.98.3" evidence="7"/>
<evidence type="ECO:0000256" key="4">
    <source>
        <dbReference type="ARBA" id="ARBA00023004"/>
    </source>
</evidence>
<sequence>MPPKIVEVIENGVCAACGACEATCPLNAVYVESEADVPEDETRPPSASRRDPNNLTYYVHGAACEVCEDCLTCSRVCPVVDGFPEDEFDNVRSFRGGKSELEGQDGAVVSAILKSLFEQGEIDCAVGIKRDENWGIEPFILTKASDVDLSKGTKYSSAPVLAQLKDAMKKYEKIAVVGVPCQAHAAALMRENMTDRIVLVIGILCMESFTSEALCDNIIPNIMGLDIKQVVKMDFGGGKFWAFTKNGDNGEEPVGHSVAIKEIAALARNPCHHCLDYTAYYADISVGSVGAPDGWNSVIVRNETGEKYLNKVKGIEYMDDPKPGMFLIKKLAAQKHKNNAPKEGGAH</sequence>
<dbReference type="InterPro" id="IPR017896">
    <property type="entry name" value="4Fe4S_Fe-S-bd"/>
</dbReference>
<gene>
    <name evidence="7" type="primary">fpoF</name>
    <name evidence="7" type="ORF">MPIGPLOG_00018</name>
</gene>
<protein>
    <submittedName>
        <fullName evidence="7">F(420)H(2) dehydrogenase subunit F</fullName>
        <ecNumber evidence="7">1.12.98.3</ecNumber>
    </submittedName>
</protein>
<dbReference type="InterPro" id="IPR007516">
    <property type="entry name" value="Co_F420_Hydgase/DH_bsu_N"/>
</dbReference>
<evidence type="ECO:0000256" key="1">
    <source>
        <dbReference type="ARBA" id="ARBA00001974"/>
    </source>
</evidence>
<dbReference type="GO" id="GO:0051536">
    <property type="term" value="F:iron-sulfur cluster binding"/>
    <property type="evidence" value="ECO:0007669"/>
    <property type="project" value="UniProtKB-KW"/>
</dbReference>
<dbReference type="PANTHER" id="PTHR31332:SF6">
    <property type="entry name" value="FORMATE DEHYDROGENASE SUBUNIT BETA"/>
    <property type="match status" value="1"/>
</dbReference>
<dbReference type="EMBL" id="MT631269">
    <property type="protein sequence ID" value="QNO47650.1"/>
    <property type="molecule type" value="Genomic_DNA"/>
</dbReference>
<dbReference type="SUPFAM" id="SSF54862">
    <property type="entry name" value="4Fe-4S ferredoxins"/>
    <property type="match status" value="1"/>
</dbReference>
<comment type="cofactor">
    <cofactor evidence="1">
        <name>FAD</name>
        <dbReference type="ChEBI" id="CHEBI:57692"/>
    </cofactor>
</comment>
<evidence type="ECO:0000259" key="6">
    <source>
        <dbReference type="PROSITE" id="PS51379"/>
    </source>
</evidence>
<feature type="domain" description="4Fe-4S ferredoxin-type" evidence="6">
    <location>
        <begin position="4"/>
        <end position="34"/>
    </location>
</feature>
<dbReference type="Gene3D" id="3.30.70.20">
    <property type="match status" value="1"/>
</dbReference>
<keyword evidence="3 7" id="KW-0560">Oxidoreductase</keyword>
<accession>A0A7G9YI16</accession>
<keyword evidence="5" id="KW-0411">Iron-sulfur</keyword>
<reference evidence="7" key="1">
    <citation type="submission" date="2020-06" db="EMBL/GenBank/DDBJ databases">
        <title>Unique genomic features of the anaerobic methanotrophic archaea.</title>
        <authorList>
            <person name="Chadwick G.L."/>
            <person name="Skennerton C.T."/>
            <person name="Laso-Perez R."/>
            <person name="Leu A.O."/>
            <person name="Speth D.R."/>
            <person name="Yu H."/>
            <person name="Morgan-Lang C."/>
            <person name="Hatzenpichler R."/>
            <person name="Goudeau D."/>
            <person name="Malmstrom R."/>
            <person name="Brazelton W.J."/>
            <person name="Woyke T."/>
            <person name="Hallam S.J."/>
            <person name="Tyson G.W."/>
            <person name="Wegener G."/>
            <person name="Boetius A."/>
            <person name="Orphan V."/>
        </authorList>
    </citation>
    <scope>NUCLEOTIDE SEQUENCE</scope>
</reference>
<organism evidence="7">
    <name type="scientific">Candidatus Methanogaster sp. ANME-2c ERB4</name>
    <dbReference type="NCBI Taxonomy" id="2759911"/>
    <lineage>
        <taxon>Archaea</taxon>
        <taxon>Methanobacteriati</taxon>
        <taxon>Methanobacteriota</taxon>
        <taxon>Stenosarchaea group</taxon>
        <taxon>Methanomicrobia</taxon>
        <taxon>Methanosarcinales</taxon>
        <taxon>ANME-2 cluster</taxon>
        <taxon>Candidatus Methanogasteraceae</taxon>
        <taxon>Candidatus Methanogaster</taxon>
    </lineage>
</organism>
<dbReference type="GO" id="GO:0046872">
    <property type="term" value="F:metal ion binding"/>
    <property type="evidence" value="ECO:0007669"/>
    <property type="project" value="UniProtKB-KW"/>
</dbReference>
<dbReference type="InterPro" id="IPR045220">
    <property type="entry name" value="FRHB/FDHB/HCAR-like"/>
</dbReference>
<dbReference type="Pfam" id="PF04432">
    <property type="entry name" value="FrhB_FdhB_C"/>
    <property type="match status" value="1"/>
</dbReference>
<dbReference type="NCBIfam" id="NF040616">
    <property type="entry name" value="F420_dehyd_FpoF"/>
    <property type="match status" value="1"/>
</dbReference>
<dbReference type="AlphaFoldDB" id="A0A7G9YI16"/>
<dbReference type="NCBIfam" id="NF006808">
    <property type="entry name" value="PRK09326.1"/>
    <property type="match status" value="1"/>
</dbReference>
<evidence type="ECO:0000313" key="7">
    <source>
        <dbReference type="EMBL" id="QNO47650.1"/>
    </source>
</evidence>
<dbReference type="PROSITE" id="PS51379">
    <property type="entry name" value="4FE4S_FER_2"/>
    <property type="match status" value="1"/>
</dbReference>
<dbReference type="PANTHER" id="PTHR31332">
    <property type="entry name" value="7-HYDROXYMETHYL CHLOROPHYLL A REDUCTASE, CHLOROPLASTIC"/>
    <property type="match status" value="1"/>
</dbReference>
<dbReference type="InterPro" id="IPR017900">
    <property type="entry name" value="4Fe4S_Fe_S_CS"/>
</dbReference>
<name>A0A7G9YI16_9EURY</name>
<keyword evidence="2" id="KW-0479">Metal-binding</keyword>
<evidence type="ECO:0000256" key="3">
    <source>
        <dbReference type="ARBA" id="ARBA00023002"/>
    </source>
</evidence>
<dbReference type="GO" id="GO:0051911">
    <property type="term" value="F:Methanosarcina-phenazine hydrogenase activity"/>
    <property type="evidence" value="ECO:0007669"/>
    <property type="project" value="UniProtKB-EC"/>
</dbReference>
<dbReference type="InterPro" id="IPR054922">
    <property type="entry name" value="FPO_su_F"/>
</dbReference>
<evidence type="ECO:0000256" key="2">
    <source>
        <dbReference type="ARBA" id="ARBA00022723"/>
    </source>
</evidence>
<dbReference type="PROSITE" id="PS00198">
    <property type="entry name" value="4FE4S_FER_1"/>
    <property type="match status" value="2"/>
</dbReference>
<evidence type="ECO:0000256" key="5">
    <source>
        <dbReference type="ARBA" id="ARBA00023014"/>
    </source>
</evidence>